<gene>
    <name evidence="1" type="ORF">ILUMI_01034</name>
</gene>
<protein>
    <submittedName>
        <fullName evidence="1">Uncharacterized protein</fullName>
    </submittedName>
</protein>
<accession>A0A8K0GM31</accession>
<dbReference type="AlphaFoldDB" id="A0A8K0GM31"/>
<dbReference type="Proteomes" id="UP000801492">
    <property type="component" value="Unassembled WGS sequence"/>
</dbReference>
<comment type="caution">
    <text evidence="1">The sequence shown here is derived from an EMBL/GenBank/DDBJ whole genome shotgun (WGS) entry which is preliminary data.</text>
</comment>
<reference evidence="1" key="1">
    <citation type="submission" date="2019-08" db="EMBL/GenBank/DDBJ databases">
        <title>The genome of the North American firefly Photinus pyralis.</title>
        <authorList>
            <consortium name="Photinus pyralis genome working group"/>
            <person name="Fallon T.R."/>
            <person name="Sander Lower S.E."/>
            <person name="Weng J.-K."/>
        </authorList>
    </citation>
    <scope>NUCLEOTIDE SEQUENCE</scope>
    <source>
        <strain evidence="1">TRF0915ILg1</strain>
        <tissue evidence="1">Whole body</tissue>
    </source>
</reference>
<evidence type="ECO:0000313" key="1">
    <source>
        <dbReference type="EMBL" id="KAF2905144.1"/>
    </source>
</evidence>
<proteinExistence type="predicted"/>
<dbReference type="OrthoDB" id="6683525at2759"/>
<keyword evidence="2" id="KW-1185">Reference proteome</keyword>
<evidence type="ECO:0000313" key="2">
    <source>
        <dbReference type="Proteomes" id="UP000801492"/>
    </source>
</evidence>
<sequence>MKATSSSSSSDLEKISQSRFLLAKYRIQVIDLDKIVPCPIKISKDNVGDGVDSKTHQHIRPDALEYNSNEGSCNKDKFMQILWSLLLPCIAVGQFCFNFANSCFDLGSEITTHLEEDYELKWCFCCECCRLKITPP</sequence>
<organism evidence="1 2">
    <name type="scientific">Ignelater luminosus</name>
    <name type="common">Cucubano</name>
    <name type="synonym">Pyrophorus luminosus</name>
    <dbReference type="NCBI Taxonomy" id="2038154"/>
    <lineage>
        <taxon>Eukaryota</taxon>
        <taxon>Metazoa</taxon>
        <taxon>Ecdysozoa</taxon>
        <taxon>Arthropoda</taxon>
        <taxon>Hexapoda</taxon>
        <taxon>Insecta</taxon>
        <taxon>Pterygota</taxon>
        <taxon>Neoptera</taxon>
        <taxon>Endopterygota</taxon>
        <taxon>Coleoptera</taxon>
        <taxon>Polyphaga</taxon>
        <taxon>Elateriformia</taxon>
        <taxon>Elateroidea</taxon>
        <taxon>Elateridae</taxon>
        <taxon>Agrypninae</taxon>
        <taxon>Pyrophorini</taxon>
        <taxon>Ignelater</taxon>
    </lineage>
</organism>
<dbReference type="EMBL" id="VTPC01000595">
    <property type="protein sequence ID" value="KAF2905144.1"/>
    <property type="molecule type" value="Genomic_DNA"/>
</dbReference>
<name>A0A8K0GM31_IGNLU</name>